<organism evidence="9 10">
    <name type="scientific">Thermobifida halotolerans</name>
    <dbReference type="NCBI Taxonomy" id="483545"/>
    <lineage>
        <taxon>Bacteria</taxon>
        <taxon>Bacillati</taxon>
        <taxon>Actinomycetota</taxon>
        <taxon>Actinomycetes</taxon>
        <taxon>Streptosporangiales</taxon>
        <taxon>Nocardiopsidaceae</taxon>
        <taxon>Thermobifida</taxon>
    </lineage>
</organism>
<dbReference type="Gene3D" id="1.10.510.10">
    <property type="entry name" value="Transferase(Phosphotransferase) domain 1"/>
    <property type="match status" value="1"/>
</dbReference>
<sequence>MGPLENGDPERIGRYRLIGRLGAGGMGQVYFGRSAAGRPVAVKRIHPHMATDRSFRERFAREVTAARRVSGAFTAPVIDADPDGEVPWLVTSYVPSLPLDQAVREYGPLPEPSLRVLAASLAEALTEIHRVGLIHRDLKPGNVLLADDGPRVIDFGIARATEGTAATQSIIGTPGFMSPEQIQGAPLTPKSDMFAYGAVLVYAAGGVGPFGEGAMPTMVMRVLQHDPDLSSVPASLRGLVAACLAKDEGRRPGPGEVLDALGDVPAGSSWLPPVFMRGIREQVARVNAALSGSSPADGGATVALGSQSAGYSATEVLGDNQPTRAVAYDQPAEPQQPTSVLGMESGRADGPPPTAGHGNSGGQTPPTAGYGQTGGQTPPTAVYGNSGGQTPPTAGYGQTGGQTPPTAVYGNSGGQTPPTAAMPPAGHSAATPPSRDDAYADLYRGSSPTEEQRRREREELRLHEERMRQEQQWRAQEMEQQRRAQEMERQRYEEQRRREAERAHRERMRAEREYDRRAERTSRVADQPSLWSFVKLLPLLIIPIIQIPLGWGASIAWEWFATTEFYTGDGWHYPGLLSVEGFFQALYLGYFLLNNVVSVEYLIRCLRTGFVTGVMLALATILGTNCALWYFGFFG</sequence>
<keyword evidence="7" id="KW-0472">Membrane</keyword>
<feature type="compositionally biased region" description="Low complexity" evidence="6">
    <location>
        <begin position="362"/>
        <end position="380"/>
    </location>
</feature>
<dbReference type="InterPro" id="IPR017441">
    <property type="entry name" value="Protein_kinase_ATP_BS"/>
</dbReference>
<evidence type="ECO:0000313" key="10">
    <source>
        <dbReference type="Proteomes" id="UP000265719"/>
    </source>
</evidence>
<dbReference type="GO" id="GO:0004674">
    <property type="term" value="F:protein serine/threonine kinase activity"/>
    <property type="evidence" value="ECO:0007669"/>
    <property type="project" value="TreeGrafter"/>
</dbReference>
<dbReference type="KEGG" id="thao:NI17_010850"/>
<dbReference type="RefSeq" id="WP_243597685.1">
    <property type="nucleotide sequence ID" value="NZ_CP063196.1"/>
</dbReference>
<feature type="transmembrane region" description="Helical" evidence="7">
    <location>
        <begin position="605"/>
        <end position="631"/>
    </location>
</feature>
<proteinExistence type="predicted"/>
<keyword evidence="3 9" id="KW-0418">Kinase</keyword>
<keyword evidence="4 5" id="KW-0067">ATP-binding</keyword>
<evidence type="ECO:0000256" key="6">
    <source>
        <dbReference type="SAM" id="MobiDB-lite"/>
    </source>
</evidence>
<protein>
    <submittedName>
        <fullName evidence="9">Protein kinase</fullName>
    </submittedName>
</protein>
<evidence type="ECO:0000256" key="2">
    <source>
        <dbReference type="ARBA" id="ARBA00022741"/>
    </source>
</evidence>
<dbReference type="CDD" id="cd14014">
    <property type="entry name" value="STKc_PknB_like"/>
    <property type="match status" value="1"/>
</dbReference>
<feature type="domain" description="Protein kinase" evidence="8">
    <location>
        <begin position="15"/>
        <end position="271"/>
    </location>
</feature>
<keyword evidence="1" id="KW-0808">Transferase</keyword>
<evidence type="ECO:0000259" key="8">
    <source>
        <dbReference type="PROSITE" id="PS50011"/>
    </source>
</evidence>
<feature type="region of interest" description="Disordered" evidence="6">
    <location>
        <begin position="494"/>
        <end position="519"/>
    </location>
</feature>
<dbReference type="PANTHER" id="PTHR43289">
    <property type="entry name" value="MITOGEN-ACTIVATED PROTEIN KINASE KINASE KINASE 20-RELATED"/>
    <property type="match status" value="1"/>
</dbReference>
<dbReference type="InterPro" id="IPR011009">
    <property type="entry name" value="Kinase-like_dom_sf"/>
</dbReference>
<dbReference type="Gene3D" id="3.30.200.20">
    <property type="entry name" value="Phosphorylase Kinase, domain 1"/>
    <property type="match status" value="1"/>
</dbReference>
<feature type="transmembrane region" description="Helical" evidence="7">
    <location>
        <begin position="193"/>
        <end position="211"/>
    </location>
</feature>
<dbReference type="GO" id="GO:0005524">
    <property type="term" value="F:ATP binding"/>
    <property type="evidence" value="ECO:0007669"/>
    <property type="project" value="UniProtKB-UniRule"/>
</dbReference>
<evidence type="ECO:0000256" key="7">
    <source>
        <dbReference type="SAM" id="Phobius"/>
    </source>
</evidence>
<feature type="transmembrane region" description="Helical" evidence="7">
    <location>
        <begin position="530"/>
        <end position="551"/>
    </location>
</feature>
<gene>
    <name evidence="9" type="ORF">NI17_010850</name>
</gene>
<dbReference type="InterPro" id="IPR000719">
    <property type="entry name" value="Prot_kinase_dom"/>
</dbReference>
<dbReference type="PROSITE" id="PS50011">
    <property type="entry name" value="PROTEIN_KINASE_DOM"/>
    <property type="match status" value="1"/>
</dbReference>
<dbReference type="Pfam" id="PF00069">
    <property type="entry name" value="Pkinase"/>
    <property type="match status" value="1"/>
</dbReference>
<evidence type="ECO:0000256" key="5">
    <source>
        <dbReference type="PROSITE-ProRule" id="PRU10141"/>
    </source>
</evidence>
<dbReference type="PANTHER" id="PTHR43289:SF34">
    <property type="entry name" value="SERINE_THREONINE-PROTEIN KINASE YBDM-RELATED"/>
    <property type="match status" value="1"/>
</dbReference>
<reference evidence="9" key="1">
    <citation type="submission" date="2020-10" db="EMBL/GenBank/DDBJ databases">
        <title>De novo genome project of the cellulose decomposer Thermobifida halotolerans type strain.</title>
        <authorList>
            <person name="Nagy I."/>
            <person name="Horvath B."/>
            <person name="Kukolya J."/>
            <person name="Nagy I."/>
            <person name="Orsini M."/>
        </authorList>
    </citation>
    <scope>NUCLEOTIDE SEQUENCE</scope>
    <source>
        <strain evidence="9">DSM 44931</strain>
    </source>
</reference>
<dbReference type="PROSITE" id="PS00107">
    <property type="entry name" value="PROTEIN_KINASE_ATP"/>
    <property type="match status" value="1"/>
</dbReference>
<feature type="transmembrane region" description="Helical" evidence="7">
    <location>
        <begin position="571"/>
        <end position="593"/>
    </location>
</feature>
<dbReference type="InterPro" id="IPR008271">
    <property type="entry name" value="Ser/Thr_kinase_AS"/>
</dbReference>
<evidence type="ECO:0000256" key="3">
    <source>
        <dbReference type="ARBA" id="ARBA00022777"/>
    </source>
</evidence>
<evidence type="ECO:0000313" key="9">
    <source>
        <dbReference type="EMBL" id="UOE21547.1"/>
    </source>
</evidence>
<dbReference type="AlphaFoldDB" id="A0AA97M0C5"/>
<feature type="compositionally biased region" description="Basic and acidic residues" evidence="6">
    <location>
        <begin position="450"/>
        <end position="462"/>
    </location>
</feature>
<feature type="binding site" evidence="5">
    <location>
        <position position="43"/>
    </location>
    <ligand>
        <name>ATP</name>
        <dbReference type="ChEBI" id="CHEBI:30616"/>
    </ligand>
</feature>
<feature type="compositionally biased region" description="Low complexity" evidence="6">
    <location>
        <begin position="388"/>
        <end position="406"/>
    </location>
</feature>
<dbReference type="Proteomes" id="UP000265719">
    <property type="component" value="Chromosome"/>
</dbReference>
<dbReference type="EMBL" id="CP063196">
    <property type="protein sequence ID" value="UOE21547.1"/>
    <property type="molecule type" value="Genomic_DNA"/>
</dbReference>
<keyword evidence="7" id="KW-0812">Transmembrane</keyword>
<evidence type="ECO:0000256" key="1">
    <source>
        <dbReference type="ARBA" id="ARBA00022679"/>
    </source>
</evidence>
<dbReference type="SMART" id="SM00220">
    <property type="entry name" value="S_TKc"/>
    <property type="match status" value="1"/>
</dbReference>
<name>A0AA97M0C5_9ACTN</name>
<accession>A0AA97M0C5</accession>
<evidence type="ECO:0000256" key="4">
    <source>
        <dbReference type="ARBA" id="ARBA00022840"/>
    </source>
</evidence>
<dbReference type="PROSITE" id="PS00108">
    <property type="entry name" value="PROTEIN_KINASE_ST"/>
    <property type="match status" value="1"/>
</dbReference>
<keyword evidence="2 5" id="KW-0547">Nucleotide-binding</keyword>
<dbReference type="SUPFAM" id="SSF56112">
    <property type="entry name" value="Protein kinase-like (PK-like)"/>
    <property type="match status" value="1"/>
</dbReference>
<keyword evidence="10" id="KW-1185">Reference proteome</keyword>
<keyword evidence="7" id="KW-1133">Transmembrane helix</keyword>
<feature type="region of interest" description="Disordered" evidence="6">
    <location>
        <begin position="331"/>
        <end position="462"/>
    </location>
</feature>